<dbReference type="InterPro" id="IPR004474">
    <property type="entry name" value="LytR_CpsA_psr"/>
</dbReference>
<feature type="transmembrane region" description="Helical" evidence="3">
    <location>
        <begin position="52"/>
        <end position="74"/>
    </location>
</feature>
<reference evidence="5 6" key="1">
    <citation type="submission" date="2019-02" db="EMBL/GenBank/DDBJ databases">
        <title>Sequencing the genomes of 1000 actinobacteria strains.</title>
        <authorList>
            <person name="Klenk H.-P."/>
        </authorList>
    </citation>
    <scope>NUCLEOTIDE SEQUENCE [LARGE SCALE GENOMIC DNA]</scope>
    <source>
        <strain evidence="5 6">DSM 44509</strain>
    </source>
</reference>
<evidence type="ECO:0000313" key="6">
    <source>
        <dbReference type="Proteomes" id="UP000292507"/>
    </source>
</evidence>
<gene>
    <name evidence="5" type="ORF">BKA19_3869</name>
</gene>
<organism evidence="5 6">
    <name type="scientific">Blastococcus saxobsidens</name>
    <dbReference type="NCBI Taxonomy" id="138336"/>
    <lineage>
        <taxon>Bacteria</taxon>
        <taxon>Bacillati</taxon>
        <taxon>Actinomycetota</taxon>
        <taxon>Actinomycetes</taxon>
        <taxon>Geodermatophilales</taxon>
        <taxon>Geodermatophilaceae</taxon>
        <taxon>Blastococcus</taxon>
    </lineage>
</organism>
<evidence type="ECO:0000259" key="4">
    <source>
        <dbReference type="Pfam" id="PF03816"/>
    </source>
</evidence>
<accession>A0A4Q7YBW3</accession>
<evidence type="ECO:0000256" key="2">
    <source>
        <dbReference type="SAM" id="MobiDB-lite"/>
    </source>
</evidence>
<evidence type="ECO:0000313" key="5">
    <source>
        <dbReference type="EMBL" id="RZU34114.1"/>
    </source>
</evidence>
<sequence>MSTEGPGATTPDDVGPDRATAVPAADGERPPLDSFTDDDADPTPRKRQFRKVLIALGALTAVLLLLVGGGLWYLTERYAGNIERVSDVFADIDEDARPAPATPEQAAAEDPVTFLLVGSDSRADLEPGETPDGRSDAIMLARFSADRRHAQVISIPRDSWVDIPGRGMNKINAAYSFGGPSLLIQTVEELTGVRIDHYAAIDFDGLIQVTDDLGGVDVVVAQTTSNGPYTFPAGVNHLDGEQARWYLGQRYGLTGGDFDRVRRQQQYLQAMFGKLFSSDTFTDPARLDAALLAVTSAVALDDRLGNGELLSLTYSLRNLTPERVEFFTAPVLGTGMEGPASVVYLDQTAGQRMWEYLRSDSLGQNADEFANEALPDVPR</sequence>
<dbReference type="RefSeq" id="WP_104527039.1">
    <property type="nucleotide sequence ID" value="NZ_POQT01000003.1"/>
</dbReference>
<keyword evidence="3" id="KW-0812">Transmembrane</keyword>
<feature type="region of interest" description="Disordered" evidence="2">
    <location>
        <begin position="1"/>
        <end position="44"/>
    </location>
</feature>
<feature type="domain" description="Cell envelope-related transcriptional attenuator" evidence="4">
    <location>
        <begin position="134"/>
        <end position="275"/>
    </location>
</feature>
<dbReference type="PANTHER" id="PTHR33392">
    <property type="entry name" value="POLYISOPRENYL-TEICHOIC ACID--PEPTIDOGLYCAN TEICHOIC ACID TRANSFERASE TAGU"/>
    <property type="match status" value="1"/>
</dbReference>
<dbReference type="InterPro" id="IPR050922">
    <property type="entry name" value="LytR/CpsA/Psr_CW_biosynth"/>
</dbReference>
<dbReference type="Gene3D" id="3.40.630.190">
    <property type="entry name" value="LCP protein"/>
    <property type="match status" value="1"/>
</dbReference>
<comment type="similarity">
    <text evidence="1">Belongs to the LytR/CpsA/Psr (LCP) family.</text>
</comment>
<name>A0A4Q7YBW3_9ACTN</name>
<keyword evidence="6" id="KW-1185">Reference proteome</keyword>
<protein>
    <submittedName>
        <fullName evidence="5">LytR family transcriptional attenuator</fullName>
    </submittedName>
</protein>
<evidence type="ECO:0000256" key="1">
    <source>
        <dbReference type="ARBA" id="ARBA00006068"/>
    </source>
</evidence>
<keyword evidence="3" id="KW-0472">Membrane</keyword>
<comment type="caution">
    <text evidence="5">The sequence shown here is derived from an EMBL/GenBank/DDBJ whole genome shotgun (WGS) entry which is preliminary data.</text>
</comment>
<dbReference type="Pfam" id="PF03816">
    <property type="entry name" value="LytR_cpsA_psr"/>
    <property type="match status" value="1"/>
</dbReference>
<dbReference type="OrthoDB" id="9782542at2"/>
<dbReference type="EMBL" id="SHKV01000001">
    <property type="protein sequence ID" value="RZU34114.1"/>
    <property type="molecule type" value="Genomic_DNA"/>
</dbReference>
<dbReference type="NCBIfam" id="TIGR00350">
    <property type="entry name" value="lytR_cpsA_psr"/>
    <property type="match status" value="1"/>
</dbReference>
<dbReference type="AlphaFoldDB" id="A0A4Q7YBW3"/>
<evidence type="ECO:0000256" key="3">
    <source>
        <dbReference type="SAM" id="Phobius"/>
    </source>
</evidence>
<dbReference type="PANTHER" id="PTHR33392:SF6">
    <property type="entry name" value="POLYISOPRENYL-TEICHOIC ACID--PEPTIDOGLYCAN TEICHOIC ACID TRANSFERASE TAGU"/>
    <property type="match status" value="1"/>
</dbReference>
<keyword evidence="3" id="KW-1133">Transmembrane helix</keyword>
<dbReference type="Proteomes" id="UP000292507">
    <property type="component" value="Unassembled WGS sequence"/>
</dbReference>
<proteinExistence type="inferred from homology"/>